<dbReference type="SUPFAM" id="SSF143575">
    <property type="entry name" value="GAS2 domain-like"/>
    <property type="match status" value="1"/>
</dbReference>
<feature type="compositionally biased region" description="Low complexity" evidence="8">
    <location>
        <begin position="7087"/>
        <end position="7109"/>
    </location>
</feature>
<dbReference type="FunFam" id="1.20.58.60:FF:000039">
    <property type="entry name" value="Short stop, isoform N"/>
    <property type="match status" value="1"/>
</dbReference>
<dbReference type="STRING" id="30069.A0A182YD87"/>
<reference evidence="10" key="1">
    <citation type="journal article" date="2014" name="Genome Biol.">
        <title>Genome analysis of a major urban malaria vector mosquito, Anopheles stephensi.</title>
        <authorList>
            <person name="Jiang X."/>
            <person name="Peery A."/>
            <person name="Hall A.B."/>
            <person name="Sharma A."/>
            <person name="Chen X.G."/>
            <person name="Waterhouse R.M."/>
            <person name="Komissarov A."/>
            <person name="Riehle M.M."/>
            <person name="Shouche Y."/>
            <person name="Sharakhova M.V."/>
            <person name="Lawson D."/>
            <person name="Pakpour N."/>
            <person name="Arensburger P."/>
            <person name="Davidson V.L."/>
            <person name="Eiglmeier K."/>
            <person name="Emrich S."/>
            <person name="George P."/>
            <person name="Kennedy R.C."/>
            <person name="Mane S.P."/>
            <person name="Maslen G."/>
            <person name="Oringanje C."/>
            <person name="Qi Y."/>
            <person name="Settlage R."/>
            <person name="Tojo M."/>
            <person name="Tubio J.M."/>
            <person name="Unger M.F."/>
            <person name="Wang B."/>
            <person name="Vernick K.D."/>
            <person name="Ribeiro J.M."/>
            <person name="James A.A."/>
            <person name="Michel K."/>
            <person name="Riehle M.A."/>
            <person name="Luckhart S."/>
            <person name="Sharakhov I.V."/>
            <person name="Tu Z."/>
        </authorList>
    </citation>
    <scope>NUCLEOTIDE SEQUENCE [LARGE SCALE GENOMIC DNA]</scope>
    <source>
        <strain evidence="10">Indian</strain>
    </source>
</reference>
<feature type="compositionally biased region" description="Polar residues" evidence="8">
    <location>
        <begin position="1828"/>
        <end position="1840"/>
    </location>
</feature>
<dbReference type="InterPro" id="IPR035915">
    <property type="entry name" value="Plakin_repeat_sf"/>
</dbReference>
<feature type="compositionally biased region" description="Low complexity" evidence="8">
    <location>
        <begin position="286"/>
        <end position="297"/>
    </location>
</feature>
<dbReference type="FunFam" id="3.90.1290.10:FF:000014">
    <property type="entry name" value="microtubule-actin cross-linking factor 1 isoform X21"/>
    <property type="match status" value="1"/>
</dbReference>
<dbReference type="FunFam" id="1.20.58.60:FF:000038">
    <property type="entry name" value="Short stop, isoform N"/>
    <property type="match status" value="1"/>
</dbReference>
<dbReference type="FunFam" id="1.20.58.60:FF:000260">
    <property type="entry name" value="Kakapo"/>
    <property type="match status" value="1"/>
</dbReference>
<dbReference type="Pfam" id="PF02187">
    <property type="entry name" value="GAS2"/>
    <property type="match status" value="1"/>
</dbReference>
<dbReference type="GO" id="GO:0030056">
    <property type="term" value="C:hemidesmosome"/>
    <property type="evidence" value="ECO:0007669"/>
    <property type="project" value="TreeGrafter"/>
</dbReference>
<dbReference type="FunFam" id="1.20.58.60:FF:000275">
    <property type="entry name" value="Kakapo"/>
    <property type="match status" value="1"/>
</dbReference>
<feature type="region of interest" description="Disordered" evidence="8">
    <location>
        <begin position="6776"/>
        <end position="6809"/>
    </location>
</feature>
<evidence type="ECO:0000313" key="9">
    <source>
        <dbReference type="EnsemblMetazoa" id="ASTEI06423-PA"/>
    </source>
</evidence>
<sequence length="7283" mass="808978">MTKRLREIDEYVYEYDFSYEFRRYAESLHKPLRTYRVEFNLGRPTNNGTESHQEVEEDTYTSTYSTSQITKITNNKLIYDTIDNNGMPMTAPHLRENGSPTKAKPTDGSYPTNGASSVQFTEIRSLKRIQRTSEAVGTNNGPDEDEMGGDNILNTPGIIDPTTGRTLTVGEAIRMRVLDVRSGLLNVSTTGERISLEEAALRKLIDPELVGKLLRPGAAVDRDGRPMSLLEVIQKEILEAENGGSYESTEKRIKVTTEGIHEQHASGSSYSRTAIDDGGGGGSGGAAAAAAASSSSSQQQRAVKYNTKEAKSIVDAIKQGLVDATAGGGGLYRTPSGRELSLAEAYECGYLVRSEAIKIAPHTLCLADALAQGLVDTGGWVTDRNTGDTFRLDSAIERQLVDPHVREIVDTKHDTKVTVAQALEQGIINARTGRYMNPQTKEKLTFAEARQRQLIGKPLTLKDVCDLQLYDQNERIASPTRRERVNIPGAISLGVLDGENVRSIFKSSGAELLTLAEAMDQGIVLPFENRYRHHETGELMTIPEAVDRGLISSVSIRSIFNIHGFKDPHSGEFVSFNMALAKNVLRKRDGQFMLDSGKGVLIPLGEAVGQGLVRPEVYEMFNRAIGVQDEAAPGRELTLLELVYRDHIDPKTGFLLDEARKVLPLEPAIERKFITPEGALLLISLLNITLTTETVTKTIKRYVTITHTGEATESQPQVLLSFTEAVRQGLIDERTRTYRDPATGNLYSIQQALNHGLLLPDTEAVPEHSNAANATSGVPTIKFETRVVKGANSRSLNITTEYLERGDTEMQTFELPANGWALNEAIGPVEPGYRSSRELTGLVSFEECIKLQIINRQSAFVSDPKNPERRVTIDRALEKKILDPFGRYAMRKSAESLTMRQAIEQEYIIFEQCLPSSSTVSDGSDNRTIQITKRSGQPDRVEISSSSAKNSSMVEVKIVPTPELMSPEPLQLAPGIIYDPSTALVIFAETGRSDSIVGAVASGKIDPNLVQLVDPSNANGEKLSIADAIKRGLIDEQTGEIRTANGPISMIEAIQKGILLVAGAPLVAAAGALDSLKLFTDPVSGEEIPIELAYERGLITRSQLPSPERAALLKKKLSVESRRSSEGITTVVTKAGPQDYDQEPRKLQKMRKCVLRPKDAAEQGIVDQETAKKLEDPALFSNPKTTLSDVLKNGQLNGESGKLVDPQRGHVLNLNQAIQRGMLDLHGTNMIFVPIARSLSLPALEMQGLLNPSDSRIYHPESGQLLTLREALLCEIVDPLAEVTINEQKMSLEQAIGAGLVNEDRCTLADNMKIAEAIDRGLCHTTDYESKIPQIGMTLPVIVERGLLDTERKQVTHPISRVPMPLEVALKNDFIMATPYTPDVDGVKLLDAIDQGRIDTTKCTFKAPLKGTTDGVDMPLREAIDTGKLIVKPLPKLIQNLQANHAVTSVQETVAAFHTITTKTVEIQSGYALISVNEVQDLQTGAIMSVEEAYKQGIISQPEETREELMQQEVKIGLNEALQRGLLDVTKGTFIHPISGEVMSISVAVDRGFIGSHSSSEETLNRSPEMSHKTVGKVEASESTPFDSPKKTALADTDRPLQPLPQSSAGGMLERNDTVTTGPLSAVTSSSAAQSSGSNIGSNIKDAAKLGLMAVVGAPVLGGMAIAGAVKKAFERKEKDDTANAAGFEVVGNIEEPTVPFVNLATDTIIEPDVNAAKQSAADIQKAPSDRVPEKAPEALDELDPNNRNNQEKVDVTVDVSPSKPIQSEDAAAKNEKQPASDNATPSAEDQLLTGKNATKLEKDMLSQFLEAEKSASPASPAPPVLKDTTNQAEAKTNEQTPDKVSVDSSAASKPAQTILPSDSIAELQEMPEQQTLHEEDIKKLDDGTDSNKIDMSHKEQPSSALQMERDTDSDIGTSISTSEGDKLASVSDVPAMSDSGIVDKKSPLSLEADELQSSHATAPAPSTDSSEKVREALSVPDPTGTSSGIENTVIAKPSNVPTSALAEEAVSRPLSDGSVSFQQSAAVPSTTDASSASGAGSKIMDVAKLGLMAVVGAPLLAGKAVVDALKSDKQPASGHEEQAAALPAEPSERHVTFVERPDERPERMTLGEAISQGKIDPKHCRIMVDDKQMPYTVEEGLNKGNVRIYDVVDVLSKDRISFVEGEEGDDTLVLDANLTEQRLGELGVYDPENGYFLDPTTGEHVSFRDFIYNAGALIDPTTIFVKDLGRNRFERLDVALKKHLIDKHTGHMLDNKTGKKVKFVECCRRGWIVQREPAGDEDLSPTLAEVIDAGQINPQTGEFIQNNESIPIAEALRAGFIDNDSLSVRDPTDGQIVPLAVAIEKGIIDLKLGVLFNKDTQEEIDLNEAYVKGYMLEGKRKPISLEAAVKKGLYNPESGLILDTITEEMVDVQQSVDKGIVDPKISNVKDTKENTLVPLQDALDKKLIDAESGKLKDTASNELVPLDVAVEKNMMDTKHVTHSLIDVLSREFYNPATGKILDPANGDESNLKDAISDQLVEIDSVLIRDESRESVVKCRDAIASGLVDDVRGVLTRPELTLDRAYQKGYVLSNKKPISLSDALLRGFYDPATGKLLLEDATAPVTLEQAVAKGEISTNDLIVRDPKSGTVISLAEAIRNELVDPKAGLVVDSASGLSMGLAEAMDRGLIVASKRRCSLPDAVYRGLYDPKSGQFSSTTTPERMSTERAIRRGLLDPESTIVTVGGKIVPFELAIENGTVDVRRGTIRDDEGVRVDFREAFDRGLLVEVRKPIGLSEAVLKGIYREGNGKFVEPKTGKKLTLDQAIASKLIDPHSVQVRDSTTGYYKDLDLNEAIATQFIDGDNSKVQHGDGWITLKHAFDIGLLYDRKAPVSLQRAIHQGIYDDKTGKFVEPATGRKITLQEATRKFIINPQLPCYFNERDETMLNLFEACRAKLIDRREGVFREPGSEVFIPLSEALALGLIVDIESAGFGLYETLAMGFYRPQTGQILHPITGRQITLEEACTEDIVSPAASIVKLATTGRYVRLDEAIEKGVVDARAGMYILSDGKIDLQEARRRGLIVTNQKLLSLEKAIKMGLYRADAGGFVEPSSDDLLNLQEALDAGLLDFETTVYKDAVTGQDKPLRAAMDHADIDVKKGKVLDRKNDRAYNFDVAFSKGLLVTINRPITGKILERKESIDNLLQESPVGKGPKEMSLQDALRYDLLSLEMSVVRDPRTGLFVPLRQALHDGVLQERARATIDPKLLFFTFDNDCVVYVREPLSFDRAVELQLLDLSTGRFLPPSSTTPLDRDNLPPAVTLRDAIVQGLIDPESVLLKDGAKHKLLHLPEAFRKGLIEPEKSNVLDTASSKLIPLQTAVESGLLTTPRRSFGLLEALDYQLYSPAEGNFRDPFHHTAPARTLTATIEAGLVDPSTTVVRDSVGKGSAIVPLASAISSGLVDATRGRYSADDRESIDLVQAREKGYLLLAEQRQAVIEKFALCEDHLAKLLEWITRVEQDIAAVGGPKERVDDLRNQINSLKQIKEDIDGQSRPVASCLDQVRQLVLTGGDVLSAPEVAALETSGRELRARVDKAQDRTGKLLRRLGAARDELGKLRTELDTFSSWLQTSRRTLEDKESTLSDLNNLPSQSDSVKEFHSDVIAHQADLRFITMSAQKFVDECKDYLGVLNDFRTTLPDRLPHIEQISSSDSPIRQEVSLVTAQYRDLLNRANALLDRLAGLGNRQRDYQESLEKVRSWLRDVQPRVSSVLSDPIAADPQSVQDQMNQTKALQSEFLSQGRLLDNVQHCLDALLKSLAGRLSPSEVSALEIPVEEVKDKYSQLLEALGDRSKLLDTALVQSQGVQDALDGLAVWINQSEEKFKLQNRPASLIKDRLNEQVREHRGLLNDLESHRTSLESVTLSAQELMATPSNTRLAKRIESNLSDVTGRFEKLLDKALKRGEFLEDTLSQLSKFLNDSSNLEQELTALNDALEGRELVSLPAEVLAQRMVELSRLKEDLRPQYEATVRLGKDLIAKRDVTDTGVVRDLVKVLENLWKTMDTKLDEKLKLSKQKAEQLHAYENLKDQVLVWLSSIETRTNNLAPVAVDVDAIKYQIEEVRPLVKEHREYGVTIDRVNDLGAQYDALIRPDSPTRKRSVYSPIKRSNVSPMRRMSGDARSPSPTKGGPSPLSPASGSSGFGSRRSSQDGFQLTDLTPIQQQLTEINNRYSLVGARLNDRQNELDSVRDEVRKHQDNLKTLASFLDKIHRQVPRDVIGNKEEADRCNKQARKILEEMYERQSLLDSTKAQVKDLLKRKPDVQGAERLRTELDAVADRWKNLNDLCKDRITFSEHLRDFLDTHDNLNTWLAAKERMLTVLGPISSDPRMVQSQVQQVQVLREEFRGQQPQLNHLQEVGNAVLEQLRESSPEGQAVSTKLRNLQKKWDDLVARLDERAQSLGAAADSSKEFDAGLNRLREALQTISDNLDSLPTDRDHQETLRKIENLERQLEGQRPLLADSEAAAETLCRVLSDPVSRADVNARVSAVGKQYQTLQKKLDMRKAETDAALRDGRQFAETCAKTLGWLSGELGNLTDRLLVSAHRPTLQHQIDTHEPVYREVMGREHEVIMLLNKGRDLQDKPGQTTDRAMQRDLEKIAQQWDRLRSAAVDRHSRLQTCMEHCKKHAAASEAFLSWLRSAEDKLAMLKPGLLKKQQLDQQLRDLQTFRSDVWKRSGEYETCRSLGETFIGACDVDKEAIKAELQDMKDRWERLNNELLARAQTLETCAKRLGDFNEELRDLDHAVGRCEDRLAAHDALGGAAKDPKLLERVRAIKDDATALRKPLQSVRKLAGEIAGEARAAGGDADHLKSEVDGISDRIEDLHARLDDRCGELQSAATAVSQFNDKVKLLGVDLNDLEQQVDSLHPPAREIKVVLNQLDEVSGIINKIDRVAAHVSEVERAGEQLVDCGFAPDTAQTRDQIGTLRKQLGRLENRARDHDDALQRALKALEKFYDLHQHTQEDLGEVGDQLKKMKPVSSELEQIRHQQDDLRRFRQRVVEPLTGKIDELNRLGQDLIRSAQGGVPTTVLEKDLEKINDRWNDLKEKLNERERRLDVGLLQSGKFQEALDGLSEWLKVTEEMVANQKPPSADYKVVKAQLADQPFLMKMLSDRQETMASLFELGQEVAAGCDASEKAAIERQLKELMRRLDDLTDAAQRRTHDLEQAMHVAKQFQDQLIPLTKWLDGAERAVKAMELVPTDEEKIQARIREHEQLHDEILSKKPDFTELADIAAQLMELVGDDEAVTLSEKVKNTTDRYTDLVVASENIGHVLNESRQGLRHLVLTYQDLVSWMEKTENKLQRFKIIPVHTEKLLEQMDALVVLNEEIASRSPNVESTVEAGSELMKHISSDEALQLKDKLDSLQRRYGELTTKGGDLLKHAQDALPLVQQFHDSHARLVSWMQAAESALATGDANENDIARLEAELTENRQLLEQVNSIGPQLCQISPGEGASTIEGIVTRDNRRFEAIVEQIQRKAERLHLSKQRSNEVTADIDELLEWFRDMDATLRDADPPAMTPKLVRTQLQEHRSINDDISSQKGRVRDVTAAAKKVLRESQPNDNTIALREKLEDLKEVVETVAALCSNRLSVLEQALPLSEHFADSHTGLATWLNDMEHQISMLSMPALRPDQIAIQQDKNERLTQSITEHKPLLDKLNKTGEALMALVADDDAAKIGEILDSDNARYAALRTELRDRQNALDQALQESSQFSDKLEGMLRALQNTAEQANQADPISAHPPKIRDQIDENVALVQDIDKRGEAFAAVQRAASDVISKATNQSDPAVRDIKKKLDKLNALWGDLQKTTSKRGAALNDTLAVADKFWKEMQAVMETLKELQEALQTQEPPAAQPQAIQKQQVALQEIRQEIDQTKPEVEQVRRTGSNLMSLCGEPDKPEVKKHIEDLDNAWDNITALYAKREENLIDAMEKAMEFHETLQNLLNFLARAEDRFQKLGPLGSDIEAVKKQIEQLKHFKDDVDPHMVEVEALNRQAVELTERTSAEQAGAIREPLNAVNRRWENLLRGMVERQKQLEHALLHLGQFQHALNELLVWINKTDANLDELKPIPGDPQLLEVELAKLKVLANDIHAHQSSVDTLNDAGRKLIENDRGSLEASTTQDKLQQLNKQWRDLLQKAADRQHELEESLREAQAFTAEIQDLLGWLGDVDAVISASKPVGGLPETASEQLERFMEVYNELEENRAKVETLIAQGQEYVRKQSQLQVSSSNLQHTLRTLKQRWDAVVSRASDKKIKLEIALKEATEFHDALQAFVEWLTQAEKQLSSASAVSRVLETIQQQMEEHKVLQKDVSIHRESMLLLDKKGTHLKYFSQKQDVILIKNLLVSVQHRWERVVAKAAERTRALDHGYKEAREFHDAWVQLTGWLKDTEKTLDTLAEETSNDAVKIKKHLEKLREIQRNLQSKESFYDSTMRNGKGLMDRAPKSDETVLSKMMSELKDSWKRVCQKSVERQRKFEEALLLSGQFADALQALLDWLRKTKARLAEDGPVHGDLDTVTTLVEHHRQLESDLDKRSAQMQSVMKTGLELERSDESRETSKNLKEMQRLWDDVQDLSSRRKSRLDVALKEAERLHKSVHMLLEWLSEAEQKLRFAAAAPDDESQAKDLLDIHAKFMKELREKEYDKEDTIGLANSILGKAHPDAIPIIKNWISIIQSRWDEISQWAISRQTKLEQHLKDLQDLDESIEELLAWLAGLEATLLNLDAEPLPDEIPPLEVLIADHKEFMENTARRQGEVDRACKPRQPPPGLKETRKPSRGVLKTPINQADTELRSPRAKLLWEKWRYVWLLAWERQRRLHDHMLYLQDVERVRQFSWEEWRKRFLKFMNHKKSRLTDLFRKMDKDNNGLIPREVFIDGIIGTKFDTSKLEMGAVADLFDRNGEGLIDWQEFIAALRPDWQDRKPKTEADKIHDEVKRLVMLCTCRQKFRVFQVGEGKYRFGDSQKLRLVRILRSTVMVRVGGGWVALDEFLVKNDPCRADEHLAELMPIFEQLRAQGNLPCTYPLHVTSSGTAFIRGGSRSTPLSPHAPHCHPSTHWVRERSAKSISMSRPSRSSLSASTPDSLSDNESGIGTPGRFQTPSRKSSVPVSRSQMTPGGSRANSRPSSRPASRAGSKPPSRHGSTLSLDSTDDATPSRIPTRRLTQTSTPRPSRLSVGSVSGRTGTTTTTTTTTNGVSSRTASGAASPAPTRKTSGASTPSGMQTPRRTSVEPGTPGSTIVRPESRNSRGTTPSEKRAPFRL</sequence>
<evidence type="ECO:0000256" key="2">
    <source>
        <dbReference type="ARBA" id="ARBA00022490"/>
    </source>
</evidence>
<dbReference type="FunFam" id="1.20.58.60:FF:000067">
    <property type="entry name" value="Short stop, isoform K"/>
    <property type="match status" value="1"/>
</dbReference>
<dbReference type="GO" id="GO:0005509">
    <property type="term" value="F:calcium ion binding"/>
    <property type="evidence" value="ECO:0007669"/>
    <property type="project" value="InterPro"/>
</dbReference>
<feature type="compositionally biased region" description="Low complexity" evidence="8">
    <location>
        <begin position="1629"/>
        <end position="1639"/>
    </location>
</feature>
<dbReference type="FunFam" id="1.20.58.60:FF:000042">
    <property type="entry name" value="Short stop, isoform N"/>
    <property type="match status" value="1"/>
</dbReference>
<feature type="compositionally biased region" description="Basic and acidic residues" evidence="8">
    <location>
        <begin position="2073"/>
        <end position="2083"/>
    </location>
</feature>
<accession>A0A182YD87</accession>
<dbReference type="FunFam" id="1.20.58.60:FF:000082">
    <property type="entry name" value="Short stop, isoform K"/>
    <property type="match status" value="1"/>
</dbReference>
<reference evidence="9" key="2">
    <citation type="submission" date="2020-05" db="UniProtKB">
        <authorList>
            <consortium name="EnsemblMetazoa"/>
        </authorList>
    </citation>
    <scope>IDENTIFICATION</scope>
    <source>
        <strain evidence="9">Indian</strain>
    </source>
</reference>
<dbReference type="GO" id="GO:0008017">
    <property type="term" value="F:microtubule binding"/>
    <property type="evidence" value="ECO:0007669"/>
    <property type="project" value="InterPro"/>
</dbReference>
<name>A0A182YD87_ANOST</name>
<feature type="region of interest" description="Disordered" evidence="8">
    <location>
        <begin position="42"/>
        <end position="62"/>
    </location>
</feature>
<dbReference type="GO" id="GO:0042060">
    <property type="term" value="P:wound healing"/>
    <property type="evidence" value="ECO:0007669"/>
    <property type="project" value="TreeGrafter"/>
</dbReference>
<organism evidence="9 10">
    <name type="scientific">Anopheles stephensi</name>
    <name type="common">Indo-Pakistan malaria mosquito</name>
    <dbReference type="NCBI Taxonomy" id="30069"/>
    <lineage>
        <taxon>Eukaryota</taxon>
        <taxon>Metazoa</taxon>
        <taxon>Ecdysozoa</taxon>
        <taxon>Arthropoda</taxon>
        <taxon>Hexapoda</taxon>
        <taxon>Insecta</taxon>
        <taxon>Pterygota</taxon>
        <taxon>Neoptera</taxon>
        <taxon>Endopterygota</taxon>
        <taxon>Diptera</taxon>
        <taxon>Nematocera</taxon>
        <taxon>Culicoidea</taxon>
        <taxon>Culicidae</taxon>
        <taxon>Anophelinae</taxon>
        <taxon>Anopheles</taxon>
    </lineage>
</organism>
<dbReference type="EnsemblMetazoa" id="ASTEI06423-RA">
    <property type="protein sequence ID" value="ASTEI06423-PA"/>
    <property type="gene ID" value="ASTEI06423"/>
</dbReference>
<dbReference type="FunFam" id="1.20.58.60:FF:000050">
    <property type="entry name" value="Short stop, isoform N"/>
    <property type="match status" value="1"/>
</dbReference>
<dbReference type="GO" id="GO:0005737">
    <property type="term" value="C:cytoplasm"/>
    <property type="evidence" value="ECO:0007669"/>
    <property type="project" value="TreeGrafter"/>
</dbReference>
<dbReference type="GO" id="GO:0031122">
    <property type="term" value="P:cytoplasmic microtubule organization"/>
    <property type="evidence" value="ECO:0007669"/>
    <property type="project" value="TreeGrafter"/>
</dbReference>
<feature type="region of interest" description="Disordered" evidence="8">
    <location>
        <begin position="260"/>
        <end position="300"/>
    </location>
</feature>
<keyword evidence="6" id="KW-0206">Cytoskeleton</keyword>
<dbReference type="InterPro" id="IPR002017">
    <property type="entry name" value="Spectrin_repeat"/>
</dbReference>
<dbReference type="PROSITE" id="PS00018">
    <property type="entry name" value="EF_HAND_1"/>
    <property type="match status" value="1"/>
</dbReference>
<dbReference type="SUPFAM" id="SSF47473">
    <property type="entry name" value="EF-hand"/>
    <property type="match status" value="1"/>
</dbReference>
<dbReference type="FunFam" id="1.20.58.60:FF:000068">
    <property type="entry name" value="Short stop, isoform K"/>
    <property type="match status" value="1"/>
</dbReference>
<feature type="coiled-coil region" evidence="7">
    <location>
        <begin position="5168"/>
        <end position="5195"/>
    </location>
</feature>
<feature type="compositionally biased region" description="Basic and acidic residues" evidence="8">
    <location>
        <begin position="1728"/>
        <end position="1738"/>
    </location>
</feature>
<dbReference type="FunFam" id="1.20.58.60:FF:000001">
    <property type="entry name" value="Microtubule-actin cross-linking factor 1"/>
    <property type="match status" value="3"/>
</dbReference>
<dbReference type="GO" id="GO:0005882">
    <property type="term" value="C:intermediate filament"/>
    <property type="evidence" value="ECO:0007669"/>
    <property type="project" value="TreeGrafter"/>
</dbReference>
<dbReference type="Gene3D" id="1.20.58.60">
    <property type="match status" value="25"/>
</dbReference>
<dbReference type="Proteomes" id="UP000076408">
    <property type="component" value="Unassembled WGS sequence"/>
</dbReference>
<feature type="compositionally biased region" description="Polar residues" evidence="8">
    <location>
        <begin position="1847"/>
        <end position="1861"/>
    </location>
</feature>
<dbReference type="VEuPathDB" id="VectorBase:ASTE009265"/>
<dbReference type="InterPro" id="IPR043197">
    <property type="entry name" value="Plakin"/>
</dbReference>
<dbReference type="PROSITE" id="PS51460">
    <property type="entry name" value="GAR"/>
    <property type="match status" value="1"/>
</dbReference>
<evidence type="ECO:0000256" key="8">
    <source>
        <dbReference type="SAM" id="MobiDB-lite"/>
    </source>
</evidence>
<feature type="compositionally biased region" description="Polar residues" evidence="8">
    <location>
        <begin position="1956"/>
        <end position="1969"/>
    </location>
</feature>
<keyword evidence="2" id="KW-0963">Cytoplasm</keyword>
<dbReference type="CDD" id="cd00176">
    <property type="entry name" value="SPEC"/>
    <property type="match status" value="15"/>
</dbReference>
<protein>
    <submittedName>
        <fullName evidence="9">Uncharacterized protein</fullName>
    </submittedName>
</protein>
<proteinExistence type="predicted"/>
<dbReference type="FunFam" id="1.20.58.60:FF:000040">
    <property type="entry name" value="Short stop, isoform N"/>
    <property type="match status" value="1"/>
</dbReference>
<evidence type="ECO:0000313" key="10">
    <source>
        <dbReference type="Proteomes" id="UP000076408"/>
    </source>
</evidence>
<dbReference type="SMART" id="SM00250">
    <property type="entry name" value="PLEC"/>
    <property type="match status" value="32"/>
</dbReference>
<evidence type="ECO:0000256" key="4">
    <source>
        <dbReference type="ARBA" id="ARBA00022737"/>
    </source>
</evidence>
<dbReference type="Pfam" id="PF00435">
    <property type="entry name" value="Spectrin"/>
    <property type="match status" value="15"/>
</dbReference>
<dbReference type="VEuPathDB" id="VectorBase:ASTEI20_040444"/>
<evidence type="ECO:0000256" key="3">
    <source>
        <dbReference type="ARBA" id="ARBA00022553"/>
    </source>
</evidence>
<dbReference type="SMART" id="SM00243">
    <property type="entry name" value="GAS2"/>
    <property type="match status" value="1"/>
</dbReference>
<evidence type="ECO:0000256" key="7">
    <source>
        <dbReference type="SAM" id="Coils"/>
    </source>
</evidence>
<dbReference type="VEuPathDB" id="VectorBase:ASTEI06423"/>
<evidence type="ECO:0000256" key="1">
    <source>
        <dbReference type="ARBA" id="ARBA00004245"/>
    </source>
</evidence>
<dbReference type="FunFam" id="1.10.238.10:FF:000031">
    <property type="entry name" value="Short stop, isoform J"/>
    <property type="match status" value="1"/>
</dbReference>
<dbReference type="PROSITE" id="PS50222">
    <property type="entry name" value="EF_HAND_2"/>
    <property type="match status" value="2"/>
</dbReference>
<feature type="region of interest" description="Disordered" evidence="8">
    <location>
        <begin position="7060"/>
        <end position="7283"/>
    </location>
</feature>
<dbReference type="FunFam" id="1.20.58.60:FF:000047">
    <property type="entry name" value="Short stop, isoform N"/>
    <property type="match status" value="1"/>
</dbReference>
<dbReference type="InterPro" id="IPR036534">
    <property type="entry name" value="GAR_dom_sf"/>
</dbReference>
<dbReference type="FunFam" id="1.20.58.60:FF:000058">
    <property type="entry name" value="Short stop, isoform K"/>
    <property type="match status" value="1"/>
</dbReference>
<dbReference type="FunFam" id="1.20.58.60:FF:000470">
    <property type="entry name" value="AGAP011396-PA"/>
    <property type="match status" value="1"/>
</dbReference>
<dbReference type="GO" id="GO:0045104">
    <property type="term" value="P:intermediate filament cytoskeleton organization"/>
    <property type="evidence" value="ECO:0007669"/>
    <property type="project" value="InterPro"/>
</dbReference>
<feature type="compositionally biased region" description="Low complexity" evidence="8">
    <location>
        <begin position="7123"/>
        <end position="7159"/>
    </location>
</feature>
<feature type="compositionally biased region" description="Basic and acidic residues" evidence="8">
    <location>
        <begin position="6776"/>
        <end position="6785"/>
    </location>
</feature>
<feature type="compositionally biased region" description="Basic and acidic residues" evidence="8">
    <location>
        <begin position="1876"/>
        <end position="1901"/>
    </location>
</feature>
<dbReference type="Gene3D" id="3.30.920.20">
    <property type="entry name" value="Gas2-like domain"/>
    <property type="match status" value="1"/>
</dbReference>
<dbReference type="FunFam" id="1.20.58.60:FF:000044">
    <property type="entry name" value="Short stop, isoform K"/>
    <property type="match status" value="1"/>
</dbReference>
<comment type="subcellular location">
    <subcellularLocation>
        <location evidence="1">Cytoplasm</location>
        <location evidence="1">Cytoskeleton</location>
    </subcellularLocation>
</comment>
<dbReference type="FunFam" id="1.20.58.60:FF:000101">
    <property type="entry name" value="Short stop, isoform K"/>
    <property type="match status" value="1"/>
</dbReference>
<feature type="compositionally biased region" description="Polar residues" evidence="8">
    <location>
        <begin position="132"/>
        <end position="141"/>
    </location>
</feature>
<feature type="compositionally biased region" description="Low complexity" evidence="8">
    <location>
        <begin position="7194"/>
        <end position="7222"/>
    </location>
</feature>
<feature type="coiled-coil region" evidence="7">
    <location>
        <begin position="5718"/>
        <end position="5763"/>
    </location>
</feature>
<dbReference type="InterPro" id="IPR011992">
    <property type="entry name" value="EF-hand-dom_pair"/>
</dbReference>
<feature type="coiled-coil region" evidence="7">
    <location>
        <begin position="4839"/>
        <end position="4894"/>
    </location>
</feature>
<dbReference type="InterPro" id="IPR001101">
    <property type="entry name" value="Plectin_repeat"/>
</dbReference>
<dbReference type="OMA" id="YPEKTGP"/>
<dbReference type="FunFam" id="1.20.58.60:FF:000054">
    <property type="entry name" value="Short stop, isoform K"/>
    <property type="match status" value="1"/>
</dbReference>
<dbReference type="InterPro" id="IPR018247">
    <property type="entry name" value="EF_Hand_1_Ca_BS"/>
</dbReference>
<keyword evidence="7" id="KW-0175">Coiled coil</keyword>
<feature type="compositionally biased region" description="Low complexity" evidence="8">
    <location>
        <begin position="4162"/>
        <end position="4180"/>
    </location>
</feature>
<dbReference type="PANTHER" id="PTHR23169">
    <property type="entry name" value="ENVOPLAKIN"/>
    <property type="match status" value="1"/>
</dbReference>
<feature type="region of interest" description="Disordered" evidence="8">
    <location>
        <begin position="92"/>
        <end position="115"/>
    </location>
</feature>
<dbReference type="GO" id="GO:0005886">
    <property type="term" value="C:plasma membrane"/>
    <property type="evidence" value="ECO:0007669"/>
    <property type="project" value="UniProtKB-SubCell"/>
</dbReference>
<dbReference type="InterPro" id="IPR003108">
    <property type="entry name" value="GAR_dom"/>
</dbReference>
<dbReference type="SMART" id="SM00054">
    <property type="entry name" value="EFh"/>
    <property type="match status" value="2"/>
</dbReference>
<feature type="region of interest" description="Disordered" evidence="8">
    <location>
        <begin position="4129"/>
        <end position="4184"/>
    </location>
</feature>
<dbReference type="SUPFAM" id="SSF75399">
    <property type="entry name" value="Plakin repeat"/>
    <property type="match status" value="19"/>
</dbReference>
<dbReference type="SUPFAM" id="SSF46966">
    <property type="entry name" value="Spectrin repeat"/>
    <property type="match status" value="25"/>
</dbReference>
<dbReference type="PANTHER" id="PTHR23169:SF23">
    <property type="entry name" value="SHORT STOP, ISOFORM H"/>
    <property type="match status" value="1"/>
</dbReference>
<dbReference type="FunFam" id="1.20.58.60:FF:000057">
    <property type="entry name" value="Short stop, isoform N"/>
    <property type="match status" value="1"/>
</dbReference>
<keyword evidence="4" id="KW-0677">Repeat</keyword>
<feature type="compositionally biased region" description="Polar residues" evidence="8">
    <location>
        <begin position="7233"/>
        <end position="7249"/>
    </location>
</feature>
<dbReference type="FunFam" id="1.20.58.60:FF:000063">
    <property type="entry name" value="Short stop, isoform K"/>
    <property type="match status" value="1"/>
</dbReference>
<dbReference type="CDD" id="cd00051">
    <property type="entry name" value="EFh"/>
    <property type="match status" value="1"/>
</dbReference>
<feature type="region of interest" description="Disordered" evidence="8">
    <location>
        <begin position="2073"/>
        <end position="2092"/>
    </location>
</feature>
<dbReference type="GO" id="GO:0005198">
    <property type="term" value="F:structural molecule activity"/>
    <property type="evidence" value="ECO:0007669"/>
    <property type="project" value="TreeGrafter"/>
</dbReference>
<dbReference type="InterPro" id="IPR002048">
    <property type="entry name" value="EF_hand_dom"/>
</dbReference>
<keyword evidence="10" id="KW-1185">Reference proteome</keyword>
<dbReference type="SMART" id="SM00150">
    <property type="entry name" value="SPEC"/>
    <property type="match status" value="29"/>
</dbReference>
<keyword evidence="3" id="KW-0597">Phosphoprotein</keyword>
<dbReference type="Gene3D" id="3.90.1290.10">
    <property type="entry name" value="Plakin repeat"/>
    <property type="match status" value="13"/>
</dbReference>
<feature type="coiled-coil region" evidence="7">
    <location>
        <begin position="3942"/>
        <end position="3969"/>
    </location>
</feature>
<feature type="compositionally biased region" description="Polar residues" evidence="8">
    <location>
        <begin position="1618"/>
        <end position="1628"/>
    </location>
</feature>
<dbReference type="FunFam" id="1.20.58.60:FF:000045">
    <property type="entry name" value="Short stop, isoform K"/>
    <property type="match status" value="1"/>
</dbReference>
<evidence type="ECO:0000256" key="6">
    <source>
        <dbReference type="ARBA" id="ARBA00023212"/>
    </source>
</evidence>
<feature type="region of interest" description="Disordered" evidence="8">
    <location>
        <begin position="132"/>
        <end position="159"/>
    </location>
</feature>
<evidence type="ECO:0000256" key="5">
    <source>
        <dbReference type="ARBA" id="ARBA00022837"/>
    </source>
</evidence>
<feature type="coiled-coil region" evidence="7">
    <location>
        <begin position="6148"/>
        <end position="6175"/>
    </location>
</feature>
<dbReference type="Gene3D" id="1.10.238.10">
    <property type="entry name" value="EF-hand"/>
    <property type="match status" value="1"/>
</dbReference>
<feature type="region of interest" description="Disordered" evidence="8">
    <location>
        <begin position="1720"/>
        <end position="1996"/>
    </location>
</feature>
<feature type="compositionally biased region" description="Basic and acidic residues" evidence="8">
    <location>
        <begin position="1559"/>
        <end position="1572"/>
    </location>
</feature>
<feature type="region of interest" description="Disordered" evidence="8">
    <location>
        <begin position="1558"/>
        <end position="1639"/>
    </location>
</feature>
<dbReference type="InterPro" id="IPR018159">
    <property type="entry name" value="Spectrin/alpha-actinin"/>
</dbReference>
<keyword evidence="5" id="KW-0106">Calcium</keyword>